<name>A0ABD5XS47_9EURY</name>
<feature type="compositionally biased region" description="Low complexity" evidence="1">
    <location>
        <begin position="73"/>
        <end position="84"/>
    </location>
</feature>
<feature type="compositionally biased region" description="Low complexity" evidence="1">
    <location>
        <begin position="126"/>
        <end position="136"/>
    </location>
</feature>
<protein>
    <submittedName>
        <fullName evidence="2">Uncharacterized protein</fullName>
    </submittedName>
</protein>
<gene>
    <name evidence="2" type="ORF">ACFQRB_08060</name>
</gene>
<proteinExistence type="predicted"/>
<feature type="region of interest" description="Disordered" evidence="1">
    <location>
        <begin position="14"/>
        <end position="159"/>
    </location>
</feature>
<evidence type="ECO:0000313" key="2">
    <source>
        <dbReference type="EMBL" id="MFC7136490.1"/>
    </source>
</evidence>
<feature type="compositionally biased region" description="Low complexity" evidence="1">
    <location>
        <begin position="28"/>
        <end position="60"/>
    </location>
</feature>
<evidence type="ECO:0000256" key="1">
    <source>
        <dbReference type="SAM" id="MobiDB-lite"/>
    </source>
</evidence>
<keyword evidence="3" id="KW-1185">Reference proteome</keyword>
<evidence type="ECO:0000313" key="3">
    <source>
        <dbReference type="Proteomes" id="UP001596368"/>
    </source>
</evidence>
<comment type="caution">
    <text evidence="2">The sequence shown here is derived from an EMBL/GenBank/DDBJ whole genome shotgun (WGS) entry which is preliminary data.</text>
</comment>
<feature type="compositionally biased region" description="Polar residues" evidence="1">
    <location>
        <begin position="106"/>
        <end position="125"/>
    </location>
</feature>
<accession>A0ABD5XS47</accession>
<dbReference type="AlphaFoldDB" id="A0ABD5XS47"/>
<dbReference type="EMBL" id="JBHSZG010000001">
    <property type="protein sequence ID" value="MFC7136490.1"/>
    <property type="molecule type" value="Genomic_DNA"/>
</dbReference>
<feature type="compositionally biased region" description="Polar residues" evidence="1">
    <location>
        <begin position="89"/>
        <end position="99"/>
    </location>
</feature>
<dbReference type="Proteomes" id="UP001596368">
    <property type="component" value="Unassembled WGS sequence"/>
</dbReference>
<organism evidence="2 3">
    <name type="scientific">Halobaculum litoreum</name>
    <dbReference type="NCBI Taxonomy" id="3031998"/>
    <lineage>
        <taxon>Archaea</taxon>
        <taxon>Methanobacteriati</taxon>
        <taxon>Methanobacteriota</taxon>
        <taxon>Stenosarchaea group</taxon>
        <taxon>Halobacteria</taxon>
        <taxon>Halobacteriales</taxon>
        <taxon>Haloferacaceae</taxon>
        <taxon>Halobaculum</taxon>
    </lineage>
</organism>
<sequence length="159" mass="16317">MEPVLVVVDAPDSVVDGSSRTAASPVGSAPAIRAAARAAARSPSRRVAASPPASGTPATTVRSPAVRSRSWTASASSPVAPAAVITRSRGWSSWRSVTPSAGRPSPNWTTSVPTRQPSGTSASTGSSWRVSRSVRSVRVDPRSVRPPSAGNRDMGTCWS</sequence>
<reference evidence="2 3" key="1">
    <citation type="journal article" date="2019" name="Int. J. Syst. Evol. Microbiol.">
        <title>The Global Catalogue of Microorganisms (GCM) 10K type strain sequencing project: providing services to taxonomists for standard genome sequencing and annotation.</title>
        <authorList>
            <consortium name="The Broad Institute Genomics Platform"/>
            <consortium name="The Broad Institute Genome Sequencing Center for Infectious Disease"/>
            <person name="Wu L."/>
            <person name="Ma J."/>
        </authorList>
    </citation>
    <scope>NUCLEOTIDE SEQUENCE [LARGE SCALE GENOMIC DNA]</scope>
    <source>
        <strain evidence="2 3">DT92</strain>
    </source>
</reference>